<reference evidence="3" key="1">
    <citation type="journal article" date="2014" name="Front. Microbiol.">
        <title>High frequency of phylogenetically diverse reductive dehalogenase-homologous genes in deep subseafloor sedimentary metagenomes.</title>
        <authorList>
            <person name="Kawai M."/>
            <person name="Futagami T."/>
            <person name="Toyoda A."/>
            <person name="Takaki Y."/>
            <person name="Nishi S."/>
            <person name="Hori S."/>
            <person name="Arai W."/>
            <person name="Tsubouchi T."/>
            <person name="Morono Y."/>
            <person name="Uchiyama I."/>
            <person name="Ito T."/>
            <person name="Fujiyama A."/>
            <person name="Inagaki F."/>
            <person name="Takami H."/>
        </authorList>
    </citation>
    <scope>NUCLEOTIDE SEQUENCE</scope>
    <source>
        <strain evidence="3">Expedition CK06-06</strain>
    </source>
</reference>
<evidence type="ECO:0000313" key="3">
    <source>
        <dbReference type="EMBL" id="GAH28550.1"/>
    </source>
</evidence>
<dbReference type="Gene3D" id="3.40.50.2300">
    <property type="match status" value="1"/>
</dbReference>
<dbReference type="Pfam" id="PF13458">
    <property type="entry name" value="Peripla_BP_6"/>
    <property type="match status" value="1"/>
</dbReference>
<dbReference type="SUPFAM" id="SSF53822">
    <property type="entry name" value="Periplasmic binding protein-like I"/>
    <property type="match status" value="1"/>
</dbReference>
<organism evidence="3">
    <name type="scientific">marine sediment metagenome</name>
    <dbReference type="NCBI Taxonomy" id="412755"/>
    <lineage>
        <taxon>unclassified sequences</taxon>
        <taxon>metagenomes</taxon>
        <taxon>ecological metagenomes</taxon>
    </lineage>
</organism>
<proteinExistence type="predicted"/>
<sequence>GAQIILQADEIGLTAQMLGTEGVDSTMQFLKVAGEKADGLVITTNLNRDSERAEVQSFMKAFTAEYGYAPDMVGASVFDAFMVLEYVMKNYGTSPQEIQQGLYKVKDFPAVTGIIKGYNELGEVTKSVQVQKVVNGEFHYFAEITDPEVVTPPNL</sequence>
<dbReference type="PANTHER" id="PTHR30483">
    <property type="entry name" value="LEUCINE-SPECIFIC-BINDING PROTEIN"/>
    <property type="match status" value="1"/>
</dbReference>
<dbReference type="InterPro" id="IPR028081">
    <property type="entry name" value="Leu-bd"/>
</dbReference>
<evidence type="ECO:0000256" key="1">
    <source>
        <dbReference type="ARBA" id="ARBA00022729"/>
    </source>
</evidence>
<feature type="non-terminal residue" evidence="3">
    <location>
        <position position="1"/>
    </location>
</feature>
<keyword evidence="1" id="KW-0732">Signal</keyword>
<evidence type="ECO:0000259" key="2">
    <source>
        <dbReference type="Pfam" id="PF13458"/>
    </source>
</evidence>
<name>X1F7M3_9ZZZZ</name>
<feature type="domain" description="Leucine-binding protein" evidence="2">
    <location>
        <begin position="2"/>
        <end position="136"/>
    </location>
</feature>
<dbReference type="InterPro" id="IPR051010">
    <property type="entry name" value="BCAA_transport"/>
</dbReference>
<accession>X1F7M3</accession>
<dbReference type="InterPro" id="IPR028082">
    <property type="entry name" value="Peripla_BP_I"/>
</dbReference>
<protein>
    <recommendedName>
        <fullName evidence="2">Leucine-binding protein domain-containing protein</fullName>
    </recommendedName>
</protein>
<gene>
    <name evidence="3" type="ORF">S03H2_02980</name>
</gene>
<comment type="caution">
    <text evidence="3">The sequence shown here is derived from an EMBL/GenBank/DDBJ whole genome shotgun (WGS) entry which is preliminary data.</text>
</comment>
<dbReference type="EMBL" id="BARU01001054">
    <property type="protein sequence ID" value="GAH28550.1"/>
    <property type="molecule type" value="Genomic_DNA"/>
</dbReference>
<dbReference type="AlphaFoldDB" id="X1F7M3"/>
<dbReference type="PANTHER" id="PTHR30483:SF6">
    <property type="entry name" value="PERIPLASMIC BINDING PROTEIN OF ABC TRANSPORTER FOR NATURAL AMINO ACIDS"/>
    <property type="match status" value="1"/>
</dbReference>